<reference evidence="1" key="1">
    <citation type="submission" date="2018-05" db="EMBL/GenBank/DDBJ databases">
        <authorList>
            <person name="Lanie J.A."/>
            <person name="Ng W.-L."/>
            <person name="Kazmierczak K.M."/>
            <person name="Andrzejewski T.M."/>
            <person name="Davidsen T.M."/>
            <person name="Wayne K.J."/>
            <person name="Tettelin H."/>
            <person name="Glass J.I."/>
            <person name="Rusch D."/>
            <person name="Podicherti R."/>
            <person name="Tsui H.-C.T."/>
            <person name="Winkler M.E."/>
        </authorList>
    </citation>
    <scope>NUCLEOTIDE SEQUENCE</scope>
</reference>
<evidence type="ECO:0000313" key="1">
    <source>
        <dbReference type="EMBL" id="SVE58211.1"/>
    </source>
</evidence>
<protein>
    <submittedName>
        <fullName evidence="1">Uncharacterized protein</fullName>
    </submittedName>
</protein>
<dbReference type="AlphaFoldDB" id="A0A383EN62"/>
<organism evidence="1">
    <name type="scientific">marine metagenome</name>
    <dbReference type="NCBI Taxonomy" id="408172"/>
    <lineage>
        <taxon>unclassified sequences</taxon>
        <taxon>metagenomes</taxon>
        <taxon>ecological metagenomes</taxon>
    </lineage>
</organism>
<accession>A0A383EN62</accession>
<dbReference type="InterPro" id="IPR029058">
    <property type="entry name" value="AB_hydrolase_fold"/>
</dbReference>
<name>A0A383EN62_9ZZZZ</name>
<dbReference type="SUPFAM" id="SSF53474">
    <property type="entry name" value="alpha/beta-Hydrolases"/>
    <property type="match status" value="1"/>
</dbReference>
<proteinExistence type="predicted"/>
<feature type="non-terminal residue" evidence="1">
    <location>
        <position position="57"/>
    </location>
</feature>
<sequence>MNVELLTAGVGRAILYLHGVLHIQEDPLLVALSQRNRLLAPMLPGYGNSTGGGQVTD</sequence>
<gene>
    <name evidence="1" type="ORF">METZ01_LOCUS511065</name>
</gene>
<dbReference type="EMBL" id="UINC01227365">
    <property type="protein sequence ID" value="SVE58211.1"/>
    <property type="molecule type" value="Genomic_DNA"/>
</dbReference>